<gene>
    <name evidence="2" type="ORF">F2Q69_00053935</name>
</gene>
<evidence type="ECO:0000256" key="1">
    <source>
        <dbReference type="SAM" id="MobiDB-lite"/>
    </source>
</evidence>
<evidence type="ECO:0000313" key="3">
    <source>
        <dbReference type="Proteomes" id="UP000712600"/>
    </source>
</evidence>
<dbReference type="Proteomes" id="UP000712600">
    <property type="component" value="Unassembled WGS sequence"/>
</dbReference>
<protein>
    <submittedName>
        <fullName evidence="2">Uncharacterized protein</fullName>
    </submittedName>
</protein>
<reference evidence="2" key="1">
    <citation type="submission" date="2019-12" db="EMBL/GenBank/DDBJ databases">
        <title>Genome sequencing and annotation of Brassica cretica.</title>
        <authorList>
            <person name="Studholme D.J."/>
            <person name="Sarris P."/>
        </authorList>
    </citation>
    <scope>NUCLEOTIDE SEQUENCE</scope>
    <source>
        <strain evidence="2">PFS-109/04</strain>
        <tissue evidence="2">Leaf</tissue>
    </source>
</reference>
<dbReference type="EMBL" id="QGKX02002183">
    <property type="protein sequence ID" value="KAF3487848.1"/>
    <property type="molecule type" value="Genomic_DNA"/>
</dbReference>
<proteinExistence type="predicted"/>
<organism evidence="2 3">
    <name type="scientific">Brassica cretica</name>
    <name type="common">Mustard</name>
    <dbReference type="NCBI Taxonomy" id="69181"/>
    <lineage>
        <taxon>Eukaryota</taxon>
        <taxon>Viridiplantae</taxon>
        <taxon>Streptophyta</taxon>
        <taxon>Embryophyta</taxon>
        <taxon>Tracheophyta</taxon>
        <taxon>Spermatophyta</taxon>
        <taxon>Magnoliopsida</taxon>
        <taxon>eudicotyledons</taxon>
        <taxon>Gunneridae</taxon>
        <taxon>Pentapetalae</taxon>
        <taxon>rosids</taxon>
        <taxon>malvids</taxon>
        <taxon>Brassicales</taxon>
        <taxon>Brassicaceae</taxon>
        <taxon>Brassiceae</taxon>
        <taxon>Brassica</taxon>
    </lineage>
</organism>
<feature type="region of interest" description="Disordered" evidence="1">
    <location>
        <begin position="64"/>
        <end position="87"/>
    </location>
</feature>
<dbReference type="AlphaFoldDB" id="A0A8S9N1Y5"/>
<sequence>MQRNEVSTLELDTRMVKQRRPVYIPLRCDRFERITTGRALQQEGKGRDIMGLVEAQRKVEAREERARGRTVVTDRRRESSRSNCGDESNYRELEVERIEVQRDRGLLLNRRREEALKVCVERTRLRERDGYASIRVRVFCK</sequence>
<accession>A0A8S9N1Y5</accession>
<name>A0A8S9N1Y5_BRACR</name>
<feature type="compositionally biased region" description="Basic and acidic residues" evidence="1">
    <location>
        <begin position="64"/>
        <end position="80"/>
    </location>
</feature>
<comment type="caution">
    <text evidence="2">The sequence shown here is derived from an EMBL/GenBank/DDBJ whole genome shotgun (WGS) entry which is preliminary data.</text>
</comment>
<evidence type="ECO:0000313" key="2">
    <source>
        <dbReference type="EMBL" id="KAF3487848.1"/>
    </source>
</evidence>